<gene>
    <name evidence="1" type="ORF">BGZ70_003755</name>
</gene>
<accession>A0A9P6JAV0</accession>
<sequence length="458" mass="53570">MPRQRVRATKEALKLRPLFPMVEGRIEVASHRHMHLEHTGALLRKMLLRRDYHRAYKLYNIMLSCRTDISSVVEKKRVSYAEEFAWKVRGVVTIGSELLRQKEEYEPQYLKFLQLILVKSRVCREQILLEVMLYHLRCGQMEAACDAFEPFIEMAPFNENAVLLGYAGLVHYAIWRRVLREWRERSGQDLGAADSQDEWHDDNNEGSQEVASLSQNVMRHASNAIRLLEDALERDPTQDMFLIYLVRLKCGTVPATGFGSQTQLSWKRKAAIQSMTRYLKKFYSRNNSSLLALQLLAPLENRQKPKTLELILQLDPASDSELYVKPYLDLIERAMPQDQRDFLKPTAFSRLVTIGRMDPVQAVQQRLCSGNWRYRLMDFRPELAVSCMQIPFRSRGDQEQMSEQCERNRQAHQPDVKYFRPILRCLLTRAEFGVMTANEEQQIISICKLFCFCSLYCR</sequence>
<proteinExistence type="predicted"/>
<keyword evidence="2" id="KW-1185">Reference proteome</keyword>
<protein>
    <submittedName>
        <fullName evidence="1">Uncharacterized protein</fullName>
    </submittedName>
</protein>
<dbReference type="Proteomes" id="UP000738359">
    <property type="component" value="Unassembled WGS sequence"/>
</dbReference>
<dbReference type="EMBL" id="JAAAHY010000206">
    <property type="protein sequence ID" value="KAF9965933.1"/>
    <property type="molecule type" value="Genomic_DNA"/>
</dbReference>
<name>A0A9P6JAV0_MORAP</name>
<organism evidence="1 2">
    <name type="scientific">Mortierella alpina</name>
    <name type="common">Oleaginous fungus</name>
    <name type="synonym">Mortierella renispora</name>
    <dbReference type="NCBI Taxonomy" id="64518"/>
    <lineage>
        <taxon>Eukaryota</taxon>
        <taxon>Fungi</taxon>
        <taxon>Fungi incertae sedis</taxon>
        <taxon>Mucoromycota</taxon>
        <taxon>Mortierellomycotina</taxon>
        <taxon>Mortierellomycetes</taxon>
        <taxon>Mortierellales</taxon>
        <taxon>Mortierellaceae</taxon>
        <taxon>Mortierella</taxon>
    </lineage>
</organism>
<comment type="caution">
    <text evidence="1">The sequence shown here is derived from an EMBL/GenBank/DDBJ whole genome shotgun (WGS) entry which is preliminary data.</text>
</comment>
<dbReference type="OrthoDB" id="2159786at2759"/>
<dbReference type="AlphaFoldDB" id="A0A9P6JAV0"/>
<reference evidence="1" key="1">
    <citation type="journal article" date="2020" name="Fungal Divers.">
        <title>Resolving the Mortierellaceae phylogeny through synthesis of multi-gene phylogenetics and phylogenomics.</title>
        <authorList>
            <person name="Vandepol N."/>
            <person name="Liber J."/>
            <person name="Desiro A."/>
            <person name="Na H."/>
            <person name="Kennedy M."/>
            <person name="Barry K."/>
            <person name="Grigoriev I.V."/>
            <person name="Miller A.N."/>
            <person name="O'Donnell K."/>
            <person name="Stajich J.E."/>
            <person name="Bonito G."/>
        </authorList>
    </citation>
    <scope>NUCLEOTIDE SEQUENCE</scope>
    <source>
        <strain evidence="1">CK1249</strain>
    </source>
</reference>
<evidence type="ECO:0000313" key="1">
    <source>
        <dbReference type="EMBL" id="KAF9965933.1"/>
    </source>
</evidence>
<evidence type="ECO:0000313" key="2">
    <source>
        <dbReference type="Proteomes" id="UP000738359"/>
    </source>
</evidence>